<dbReference type="GO" id="GO:0043527">
    <property type="term" value="C:tRNA methyltransferase complex"/>
    <property type="evidence" value="ECO:0007669"/>
    <property type="project" value="TreeGrafter"/>
</dbReference>
<feature type="binding site" evidence="7">
    <location>
        <position position="99"/>
    </location>
    <ligand>
        <name>S-adenosyl-L-methionine</name>
        <dbReference type="ChEBI" id="CHEBI:59789"/>
    </ligand>
</feature>
<dbReference type="PANTHER" id="PTHR23417">
    <property type="entry name" value="3-DEOXY-D-MANNO-OCTULOSONIC-ACID TRANSFERASE/TRNA GUANINE-N 7 - -METHYLTRANSFERASE"/>
    <property type="match status" value="1"/>
</dbReference>
<evidence type="ECO:0000256" key="3">
    <source>
        <dbReference type="ARBA" id="ARBA00022603"/>
    </source>
</evidence>
<reference evidence="8 9" key="1">
    <citation type="submission" date="2017-08" db="EMBL/GenBank/DDBJ databases">
        <title>Infants hospitalized years apart are colonized by the same room-sourced microbial strains.</title>
        <authorList>
            <person name="Brooks B."/>
            <person name="Olm M.R."/>
            <person name="Firek B.A."/>
            <person name="Baker R."/>
            <person name="Thomas B.C."/>
            <person name="Morowitz M.J."/>
            <person name="Banfield J.F."/>
        </authorList>
    </citation>
    <scope>NUCLEOTIDE SEQUENCE [LARGE SCALE GENOMIC DNA]</scope>
    <source>
        <strain evidence="8">S2_005_001_R2_27</strain>
    </source>
</reference>
<dbReference type="Pfam" id="PF02390">
    <property type="entry name" value="Methyltransf_4"/>
    <property type="match status" value="1"/>
</dbReference>
<dbReference type="EMBL" id="QFQD01000001">
    <property type="protein sequence ID" value="PZQ85916.1"/>
    <property type="molecule type" value="Genomic_DNA"/>
</dbReference>
<feature type="binding site" evidence="7">
    <location>
        <position position="126"/>
    </location>
    <ligand>
        <name>S-adenosyl-L-methionine</name>
        <dbReference type="ChEBI" id="CHEBI:59789"/>
    </ligand>
</feature>
<comment type="catalytic activity">
    <reaction evidence="1 7">
        <text>guanosine(46) in tRNA + S-adenosyl-L-methionine = N(7)-methylguanosine(46) in tRNA + S-adenosyl-L-homocysteine</text>
        <dbReference type="Rhea" id="RHEA:42708"/>
        <dbReference type="Rhea" id="RHEA-COMP:10188"/>
        <dbReference type="Rhea" id="RHEA-COMP:10189"/>
        <dbReference type="ChEBI" id="CHEBI:57856"/>
        <dbReference type="ChEBI" id="CHEBI:59789"/>
        <dbReference type="ChEBI" id="CHEBI:74269"/>
        <dbReference type="ChEBI" id="CHEBI:74480"/>
        <dbReference type="EC" id="2.1.1.33"/>
    </reaction>
</comment>
<dbReference type="InterPro" id="IPR055361">
    <property type="entry name" value="tRNA_methyltr_TrmB_bact"/>
</dbReference>
<evidence type="ECO:0000313" key="8">
    <source>
        <dbReference type="EMBL" id="PZQ85916.1"/>
    </source>
</evidence>
<evidence type="ECO:0000256" key="2">
    <source>
        <dbReference type="ARBA" id="ARBA00003015"/>
    </source>
</evidence>
<organism evidence="8 9">
    <name type="scientific">Ancylobacter novellus</name>
    <name type="common">Thiobacillus novellus</name>
    <dbReference type="NCBI Taxonomy" id="921"/>
    <lineage>
        <taxon>Bacteria</taxon>
        <taxon>Pseudomonadati</taxon>
        <taxon>Pseudomonadota</taxon>
        <taxon>Alphaproteobacteria</taxon>
        <taxon>Hyphomicrobiales</taxon>
        <taxon>Xanthobacteraceae</taxon>
        <taxon>Ancylobacter</taxon>
    </lineage>
</organism>
<gene>
    <name evidence="7" type="primary">trmB</name>
    <name evidence="8" type="ORF">DI549_00020</name>
</gene>
<dbReference type="SUPFAM" id="SSF53335">
    <property type="entry name" value="S-adenosyl-L-methionine-dependent methyltransferases"/>
    <property type="match status" value="1"/>
</dbReference>
<dbReference type="Proteomes" id="UP000248887">
    <property type="component" value="Unassembled WGS sequence"/>
</dbReference>
<comment type="caution">
    <text evidence="7">Lacks conserved residue(s) required for the propagation of feature annotation.</text>
</comment>
<evidence type="ECO:0000256" key="1">
    <source>
        <dbReference type="ARBA" id="ARBA00000142"/>
    </source>
</evidence>
<comment type="pathway">
    <text evidence="7">tRNA modification; N(7)-methylguanine-tRNA biosynthesis.</text>
</comment>
<evidence type="ECO:0000256" key="7">
    <source>
        <dbReference type="HAMAP-Rule" id="MF_01057"/>
    </source>
</evidence>
<dbReference type="HAMAP" id="MF_01057">
    <property type="entry name" value="tRNA_methyltr_TrmB"/>
    <property type="match status" value="1"/>
</dbReference>
<sequence length="243" mass="27678">MTDTADHDSLPDDRASVPPRELAFYGRRKGKKLRAAQVAHLEQALPSLAIDLDALDGTSLAALFPHPVRAVRLEIGFGGGEHLLSEARRHPEIGYIGAEAFVNGVAKLTTSITEAGLTNVRLYGDDVVPLLDRLPDASLERIDLLYPDPWPKRRHWKRRFVRADNIDRIARLLVPGGHFRFATDIEHYAAWTLARLTADPRFQWTARRADDWRLPWEGWPGTRYEAKAKREGRRPGYYQFLRI</sequence>
<dbReference type="Gene3D" id="3.40.50.150">
    <property type="entry name" value="Vaccinia Virus protein VP39"/>
    <property type="match status" value="1"/>
</dbReference>
<dbReference type="AlphaFoldDB" id="A0A2W5R8E7"/>
<evidence type="ECO:0000256" key="5">
    <source>
        <dbReference type="ARBA" id="ARBA00022691"/>
    </source>
</evidence>
<dbReference type="GO" id="GO:0008176">
    <property type="term" value="F:tRNA (guanine(46)-N7)-methyltransferase activity"/>
    <property type="evidence" value="ECO:0007669"/>
    <property type="project" value="UniProtKB-UniRule"/>
</dbReference>
<feature type="binding site" evidence="7">
    <location>
        <position position="152"/>
    </location>
    <ligand>
        <name>substrate</name>
    </ligand>
</feature>
<evidence type="ECO:0000256" key="4">
    <source>
        <dbReference type="ARBA" id="ARBA00022679"/>
    </source>
</evidence>
<dbReference type="UniPathway" id="UPA00989"/>
<dbReference type="EC" id="2.1.1.33" evidence="7"/>
<dbReference type="PANTHER" id="PTHR23417:SF14">
    <property type="entry name" value="PENTACOTRIPEPTIDE-REPEAT REGION OF PRORP DOMAIN-CONTAINING PROTEIN"/>
    <property type="match status" value="1"/>
</dbReference>
<evidence type="ECO:0000256" key="6">
    <source>
        <dbReference type="ARBA" id="ARBA00022694"/>
    </source>
</evidence>
<name>A0A2W5R8E7_ANCNO</name>
<proteinExistence type="inferred from homology"/>
<dbReference type="PROSITE" id="PS51625">
    <property type="entry name" value="SAM_MT_TRMB"/>
    <property type="match status" value="1"/>
</dbReference>
<dbReference type="InterPro" id="IPR003358">
    <property type="entry name" value="tRNA_(Gua-N-7)_MeTrfase_Trmb"/>
</dbReference>
<feature type="binding site" evidence="7">
    <location>
        <begin position="222"/>
        <end position="225"/>
    </location>
    <ligand>
        <name>substrate</name>
    </ligand>
</feature>
<comment type="similarity">
    <text evidence="7">Belongs to the class I-like SAM-binding methyltransferase superfamily. TrmB family.</text>
</comment>
<keyword evidence="5 7" id="KW-0949">S-adenosyl-L-methionine</keyword>
<comment type="function">
    <text evidence="2 7">Catalyzes the formation of N(7)-methylguanine at position 46 (m7G46) in tRNA.</text>
</comment>
<dbReference type="InterPro" id="IPR029063">
    <property type="entry name" value="SAM-dependent_MTases_sf"/>
</dbReference>
<feature type="binding site" evidence="7">
    <location>
        <position position="148"/>
    </location>
    <ligand>
        <name>S-adenosyl-L-methionine</name>
        <dbReference type="ChEBI" id="CHEBI:59789"/>
    </ligand>
</feature>
<feature type="binding site" evidence="7">
    <location>
        <position position="184"/>
    </location>
    <ligand>
        <name>substrate</name>
    </ligand>
</feature>
<accession>A0A2W5R8E7</accession>
<keyword evidence="4 7" id="KW-0808">Transferase</keyword>
<comment type="caution">
    <text evidence="8">The sequence shown here is derived from an EMBL/GenBank/DDBJ whole genome shotgun (WGS) entry which is preliminary data.</text>
</comment>
<feature type="binding site" evidence="7">
    <location>
        <position position="74"/>
    </location>
    <ligand>
        <name>S-adenosyl-L-methionine</name>
        <dbReference type="ChEBI" id="CHEBI:59789"/>
    </ligand>
</feature>
<keyword evidence="3 7" id="KW-0489">Methyltransferase</keyword>
<protein>
    <recommendedName>
        <fullName evidence="7">tRNA (guanine-N(7)-)-methyltransferase</fullName>
        <ecNumber evidence="7">2.1.1.33</ecNumber>
    </recommendedName>
    <alternativeName>
        <fullName evidence="7">tRNA (guanine(46)-N(7))-methyltransferase</fullName>
    </alternativeName>
    <alternativeName>
        <fullName evidence="7">tRNA(m7G46)-methyltransferase</fullName>
    </alternativeName>
</protein>
<keyword evidence="6 7" id="KW-0819">tRNA processing</keyword>
<evidence type="ECO:0000313" key="9">
    <source>
        <dbReference type="Proteomes" id="UP000248887"/>
    </source>
</evidence>